<comment type="caution">
    <text evidence="2">The sequence shown here is derived from an EMBL/GenBank/DDBJ whole genome shotgun (WGS) entry which is preliminary data.</text>
</comment>
<feature type="domain" description="DUF547" evidence="1">
    <location>
        <begin position="50"/>
        <end position="171"/>
    </location>
</feature>
<dbReference type="STRING" id="1514971.AUR64_03170"/>
<reference evidence="2 3" key="1">
    <citation type="submission" date="2015-12" db="EMBL/GenBank/DDBJ databases">
        <title>Haloprofundus marisrubri gen. nov., sp. nov., an extremely halophilic archaeon isolated from the Discovery deep brine-seawater interface in the Red Sea.</title>
        <authorList>
            <person name="Zhang G."/>
            <person name="Stingl U."/>
            <person name="Rashid M."/>
        </authorList>
    </citation>
    <scope>NUCLEOTIDE SEQUENCE [LARGE SCALE GENOMIC DNA]</scope>
    <source>
        <strain evidence="2 3">SB9</strain>
    </source>
</reference>
<keyword evidence="3" id="KW-1185">Reference proteome</keyword>
<evidence type="ECO:0000313" key="3">
    <source>
        <dbReference type="Proteomes" id="UP000054387"/>
    </source>
</evidence>
<evidence type="ECO:0000259" key="1">
    <source>
        <dbReference type="Pfam" id="PF04784"/>
    </source>
</evidence>
<dbReference type="InterPro" id="IPR006869">
    <property type="entry name" value="DUF547"/>
</dbReference>
<gene>
    <name evidence="2" type="ORF">AUR64_03170</name>
</gene>
<dbReference type="Proteomes" id="UP000054387">
    <property type="component" value="Unassembled WGS sequence"/>
</dbReference>
<dbReference type="PANTHER" id="PTHR46361:SF3">
    <property type="entry name" value="ELECTRON CARRIER_ PROTEIN DISULFIDE OXIDOREDUCTASE"/>
    <property type="match status" value="1"/>
</dbReference>
<dbReference type="OrthoDB" id="201798at2157"/>
<dbReference type="EMBL" id="LOPU01000003">
    <property type="protein sequence ID" value="KTG11586.1"/>
    <property type="molecule type" value="Genomic_DNA"/>
</dbReference>
<organism evidence="2 3">
    <name type="scientific">Haloprofundus marisrubri</name>
    <dbReference type="NCBI Taxonomy" id="1514971"/>
    <lineage>
        <taxon>Archaea</taxon>
        <taxon>Methanobacteriati</taxon>
        <taxon>Methanobacteriota</taxon>
        <taxon>Stenosarchaea group</taxon>
        <taxon>Halobacteria</taxon>
        <taxon>Halobacteriales</taxon>
        <taxon>Haloferacaceae</taxon>
        <taxon>Haloprofundus</taxon>
    </lineage>
</organism>
<dbReference type="Pfam" id="PF04784">
    <property type="entry name" value="DUF547"/>
    <property type="match status" value="1"/>
</dbReference>
<dbReference type="AlphaFoldDB" id="A0A0W1RDW6"/>
<proteinExistence type="predicted"/>
<accession>A0A0W1RDW6</accession>
<sequence>MRMDEGSQNRMVDVAQQLLERVRYGDPTASLCRELADADEELLAPVRNERTKALAFWLNVYNASAQLLLDRRPDLFETRWRFFRARAVTVGGVGLSLDDIEHGILRDSHSKYGLGYLPRLGRVGLDASYRVERDPRIHFALNCGAASCPAVLAYDWRRVDEILDDATRSYLDRTVEYDAERDRATVPRVCLWFVGDFGGVSGIRSLLREFERVPPGSSPSIRFAAYDWSKRPRYFGERSD</sequence>
<evidence type="ECO:0000313" key="2">
    <source>
        <dbReference type="EMBL" id="KTG11586.1"/>
    </source>
</evidence>
<dbReference type="PANTHER" id="PTHR46361">
    <property type="entry name" value="ELECTRON CARRIER/ PROTEIN DISULFIDE OXIDOREDUCTASE"/>
    <property type="match status" value="1"/>
</dbReference>
<name>A0A0W1RDW6_9EURY</name>
<protein>
    <recommendedName>
        <fullName evidence="1">DUF547 domain-containing protein</fullName>
    </recommendedName>
</protein>